<dbReference type="AlphaFoldDB" id="A0A7V8SW55"/>
<gene>
    <name evidence="2" type="ORF">HRJ53_04910</name>
</gene>
<keyword evidence="3" id="KW-1185">Reference proteome</keyword>
<sequence length="55" mass="5880">MAILRPGAIRPPVVGPPNVRTPTVPTMPTIPTRTGQRFLRGPLSRGGGRGGMNRY</sequence>
<dbReference type="EMBL" id="JACDQQ010000474">
    <property type="protein sequence ID" value="MBA0084317.1"/>
    <property type="molecule type" value="Genomic_DNA"/>
</dbReference>
<protein>
    <submittedName>
        <fullName evidence="2">Uncharacterized protein</fullName>
    </submittedName>
</protein>
<evidence type="ECO:0000256" key="1">
    <source>
        <dbReference type="SAM" id="MobiDB-lite"/>
    </source>
</evidence>
<evidence type="ECO:0000313" key="3">
    <source>
        <dbReference type="Proteomes" id="UP000567293"/>
    </source>
</evidence>
<name>A0A7V8SW55_9BACT</name>
<comment type="caution">
    <text evidence="2">The sequence shown here is derived from an EMBL/GenBank/DDBJ whole genome shotgun (WGS) entry which is preliminary data.</text>
</comment>
<evidence type="ECO:0000313" key="2">
    <source>
        <dbReference type="EMBL" id="MBA0084317.1"/>
    </source>
</evidence>
<feature type="compositionally biased region" description="Gly residues" evidence="1">
    <location>
        <begin position="44"/>
        <end position="55"/>
    </location>
</feature>
<proteinExistence type="predicted"/>
<organism evidence="2 3">
    <name type="scientific">Candidatus Acidiferrum panamense</name>
    <dbReference type="NCBI Taxonomy" id="2741543"/>
    <lineage>
        <taxon>Bacteria</taxon>
        <taxon>Pseudomonadati</taxon>
        <taxon>Acidobacteriota</taxon>
        <taxon>Terriglobia</taxon>
        <taxon>Candidatus Acidiferrales</taxon>
        <taxon>Candidatus Acidiferrum</taxon>
    </lineage>
</organism>
<dbReference type="Proteomes" id="UP000567293">
    <property type="component" value="Unassembled WGS sequence"/>
</dbReference>
<reference evidence="2" key="1">
    <citation type="submission" date="2020-06" db="EMBL/GenBank/DDBJ databases">
        <title>Legume-microbial interactions unlock mineral nutrients during tropical forest succession.</title>
        <authorList>
            <person name="Epihov D.Z."/>
        </authorList>
    </citation>
    <scope>NUCLEOTIDE SEQUENCE [LARGE SCALE GENOMIC DNA]</scope>
    <source>
        <strain evidence="2">Pan2503</strain>
    </source>
</reference>
<accession>A0A7V8SW55</accession>
<feature type="region of interest" description="Disordered" evidence="1">
    <location>
        <begin position="1"/>
        <end position="55"/>
    </location>
</feature>
<feature type="compositionally biased region" description="Low complexity" evidence="1">
    <location>
        <begin position="10"/>
        <end position="43"/>
    </location>
</feature>